<dbReference type="AlphaFoldDB" id="A0A448WSI1"/>
<accession>A0A448WSI1</accession>
<protein>
    <recommendedName>
        <fullName evidence="5">Secreted protein</fullName>
    </recommendedName>
</protein>
<sequence>MKFFKTPKRLSEIRLFFALAILSSHPPASVARRCGGCPLNFAQPGDGVHLVLLLLTVIPRERQSASMGSPHPIGAPLDARMSVCRPRAPSSPTHASPVAGYDQFSPNHLAQLVESSNRDSEVCFHVASPPPNRLAEYTAACASARCYRLGFASPLLSSAVPLRLRSDSSRLSVCLNVAPLDRSGAPTGRPVCTPSSAGRGLGGLSGSTAPRTSAFTDGLAVRP</sequence>
<feature type="signal peptide" evidence="2">
    <location>
        <begin position="1"/>
        <end position="31"/>
    </location>
</feature>
<evidence type="ECO:0000313" key="3">
    <source>
        <dbReference type="EMBL" id="VEL19170.1"/>
    </source>
</evidence>
<evidence type="ECO:0008006" key="5">
    <source>
        <dbReference type="Google" id="ProtNLM"/>
    </source>
</evidence>
<evidence type="ECO:0000313" key="4">
    <source>
        <dbReference type="Proteomes" id="UP000784294"/>
    </source>
</evidence>
<keyword evidence="4" id="KW-1185">Reference proteome</keyword>
<dbReference type="EMBL" id="CAAALY010040443">
    <property type="protein sequence ID" value="VEL19170.1"/>
    <property type="molecule type" value="Genomic_DNA"/>
</dbReference>
<organism evidence="3 4">
    <name type="scientific">Protopolystoma xenopodis</name>
    <dbReference type="NCBI Taxonomy" id="117903"/>
    <lineage>
        <taxon>Eukaryota</taxon>
        <taxon>Metazoa</taxon>
        <taxon>Spiralia</taxon>
        <taxon>Lophotrochozoa</taxon>
        <taxon>Platyhelminthes</taxon>
        <taxon>Monogenea</taxon>
        <taxon>Polyopisthocotylea</taxon>
        <taxon>Polystomatidea</taxon>
        <taxon>Polystomatidae</taxon>
        <taxon>Protopolystoma</taxon>
    </lineage>
</organism>
<reference evidence="3" key="1">
    <citation type="submission" date="2018-11" db="EMBL/GenBank/DDBJ databases">
        <authorList>
            <consortium name="Pathogen Informatics"/>
        </authorList>
    </citation>
    <scope>NUCLEOTIDE SEQUENCE</scope>
</reference>
<proteinExistence type="predicted"/>
<evidence type="ECO:0000256" key="2">
    <source>
        <dbReference type="SAM" id="SignalP"/>
    </source>
</evidence>
<evidence type="ECO:0000256" key="1">
    <source>
        <dbReference type="SAM" id="MobiDB-lite"/>
    </source>
</evidence>
<gene>
    <name evidence="3" type="ORF">PXEA_LOCUS12610</name>
</gene>
<name>A0A448WSI1_9PLAT</name>
<keyword evidence="2" id="KW-0732">Signal</keyword>
<feature type="chain" id="PRO_5019288984" description="Secreted protein" evidence="2">
    <location>
        <begin position="32"/>
        <end position="223"/>
    </location>
</feature>
<comment type="caution">
    <text evidence="3">The sequence shown here is derived from an EMBL/GenBank/DDBJ whole genome shotgun (WGS) entry which is preliminary data.</text>
</comment>
<dbReference type="Proteomes" id="UP000784294">
    <property type="component" value="Unassembled WGS sequence"/>
</dbReference>
<feature type="region of interest" description="Disordered" evidence="1">
    <location>
        <begin position="185"/>
        <end position="208"/>
    </location>
</feature>